<evidence type="ECO:0000313" key="1">
    <source>
        <dbReference type="EMBL" id="KKN54436.1"/>
    </source>
</evidence>
<gene>
    <name evidence="1" type="ORF">LCGC14_0592340</name>
</gene>
<accession>A0A0F9TZ75</accession>
<organism evidence="1">
    <name type="scientific">marine sediment metagenome</name>
    <dbReference type="NCBI Taxonomy" id="412755"/>
    <lineage>
        <taxon>unclassified sequences</taxon>
        <taxon>metagenomes</taxon>
        <taxon>ecological metagenomes</taxon>
    </lineage>
</organism>
<proteinExistence type="predicted"/>
<dbReference type="EMBL" id="LAZR01000929">
    <property type="protein sequence ID" value="KKN54436.1"/>
    <property type="molecule type" value="Genomic_DNA"/>
</dbReference>
<sequence length="80" mass="8600">MSDTFRVSGGPPIAMDDGRLVRFGGTFDLDELKDDELLARLLDSGQVAFVDPQGIVEGIEDVEDEPIEVKVPLPPEGSEG</sequence>
<name>A0A0F9TZ75_9ZZZZ</name>
<protein>
    <submittedName>
        <fullName evidence="1">Uncharacterized protein</fullName>
    </submittedName>
</protein>
<dbReference type="AlphaFoldDB" id="A0A0F9TZ75"/>
<comment type="caution">
    <text evidence="1">The sequence shown here is derived from an EMBL/GenBank/DDBJ whole genome shotgun (WGS) entry which is preliminary data.</text>
</comment>
<reference evidence="1" key="1">
    <citation type="journal article" date="2015" name="Nature">
        <title>Complex archaea that bridge the gap between prokaryotes and eukaryotes.</title>
        <authorList>
            <person name="Spang A."/>
            <person name="Saw J.H."/>
            <person name="Jorgensen S.L."/>
            <person name="Zaremba-Niedzwiedzka K."/>
            <person name="Martijn J."/>
            <person name="Lind A.E."/>
            <person name="van Eijk R."/>
            <person name="Schleper C."/>
            <person name="Guy L."/>
            <person name="Ettema T.J."/>
        </authorList>
    </citation>
    <scope>NUCLEOTIDE SEQUENCE</scope>
</reference>